<dbReference type="SUPFAM" id="SSF52540">
    <property type="entry name" value="P-loop containing nucleoside triphosphate hydrolases"/>
    <property type="match status" value="1"/>
</dbReference>
<dbReference type="GO" id="GO:0017025">
    <property type="term" value="F:TBP-class protein binding"/>
    <property type="evidence" value="ECO:0007669"/>
    <property type="project" value="InterPro"/>
</dbReference>
<evidence type="ECO:0000259" key="1">
    <source>
        <dbReference type="Pfam" id="PF00176"/>
    </source>
</evidence>
<proteinExistence type="predicted"/>
<dbReference type="GO" id="GO:0016887">
    <property type="term" value="F:ATP hydrolysis activity"/>
    <property type="evidence" value="ECO:0007669"/>
    <property type="project" value="InterPro"/>
</dbReference>
<accession>A0A1I8BJR3</accession>
<dbReference type="InterPro" id="IPR000330">
    <property type="entry name" value="SNF2_N"/>
</dbReference>
<dbReference type="GO" id="GO:0003677">
    <property type="term" value="F:DNA binding"/>
    <property type="evidence" value="ECO:0007669"/>
    <property type="project" value="InterPro"/>
</dbReference>
<feature type="domain" description="SNF2 N-terminal" evidence="1">
    <location>
        <begin position="201"/>
        <end position="322"/>
    </location>
</feature>
<dbReference type="PANTHER" id="PTHR36498:SF1">
    <property type="entry name" value="TATA-BINDING PROTEIN-ASSOCIATED FACTOR 172"/>
    <property type="match status" value="1"/>
</dbReference>
<reference evidence="3" key="1">
    <citation type="submission" date="2016-11" db="UniProtKB">
        <authorList>
            <consortium name="WormBaseParasite"/>
        </authorList>
    </citation>
    <scope>IDENTIFICATION</scope>
</reference>
<dbReference type="AlphaFoldDB" id="A0A1I8BJR3"/>
<dbReference type="Gene3D" id="3.40.50.10810">
    <property type="entry name" value="Tandem AAA-ATPase domain"/>
    <property type="match status" value="1"/>
</dbReference>
<evidence type="ECO:0000313" key="3">
    <source>
        <dbReference type="WBParaSite" id="MhA1_Contig2735.frz3.gene1"/>
    </source>
</evidence>
<name>A0A1I8BJR3_MELHA</name>
<keyword evidence="2" id="KW-1185">Reference proteome</keyword>
<dbReference type="InterPro" id="IPR027417">
    <property type="entry name" value="P-loop_NTPase"/>
</dbReference>
<dbReference type="InterPro" id="IPR044972">
    <property type="entry name" value="Mot1"/>
</dbReference>
<evidence type="ECO:0000313" key="2">
    <source>
        <dbReference type="Proteomes" id="UP000095281"/>
    </source>
</evidence>
<dbReference type="Proteomes" id="UP000095281">
    <property type="component" value="Unplaced"/>
</dbReference>
<dbReference type="WBParaSite" id="MhA1_Contig2735.frz3.gene1">
    <property type="protein sequence ID" value="MhA1_Contig2735.frz3.gene1"/>
    <property type="gene ID" value="MhA1_Contig2735.frz3.gene1"/>
</dbReference>
<organism evidence="2 3">
    <name type="scientific">Meloidogyne hapla</name>
    <name type="common">Root-knot nematode worm</name>
    <dbReference type="NCBI Taxonomy" id="6305"/>
    <lineage>
        <taxon>Eukaryota</taxon>
        <taxon>Metazoa</taxon>
        <taxon>Ecdysozoa</taxon>
        <taxon>Nematoda</taxon>
        <taxon>Chromadorea</taxon>
        <taxon>Rhabditida</taxon>
        <taxon>Tylenchina</taxon>
        <taxon>Tylenchomorpha</taxon>
        <taxon>Tylenchoidea</taxon>
        <taxon>Meloidogynidae</taxon>
        <taxon>Meloidogyninae</taxon>
        <taxon>Meloidogyne</taxon>
    </lineage>
</organism>
<protein>
    <submittedName>
        <fullName evidence="3">SNF2_N domain-containing protein</fullName>
    </submittedName>
</protein>
<dbReference type="Pfam" id="PF00176">
    <property type="entry name" value="SNF2-rel_dom"/>
    <property type="match status" value="1"/>
</dbReference>
<dbReference type="InterPro" id="IPR038718">
    <property type="entry name" value="SNF2-like_sf"/>
</dbReference>
<sequence>MISDRICSLDVIKEDVADEEFLLRLDYFGVIFPVITDKQLRLSLIKERIGPKISHIMALLSNSNSAIRFRVRAAAAFAFRQFVALLPLENRQKHFLHELFDDSKLDEQSEMTMLQTTYLNSFSLVDVLGCPGNLPKLKRDEIPFLIDTMDLRDYQIEEWSSFFPSSQIFIQKFANYKESNEKCERIFVVSYEELRSNKELSIRNPANQLFESVCAIKCSHRFILSGTPVQNSPADLWALFTYLSSRAAFHSKYMRHILACRNARASEQQIKEGEQALQSLHRQCLPFILRRLKTEVLAELPEKIVQDRECELSILQRNLYQLIVEFCSLKARDAVNECK</sequence>
<dbReference type="PANTHER" id="PTHR36498">
    <property type="entry name" value="TATA-BINDING PROTEIN-ASSOCIATED FACTOR 172"/>
    <property type="match status" value="1"/>
</dbReference>
<dbReference type="Gene3D" id="3.40.50.300">
    <property type="entry name" value="P-loop containing nucleotide triphosphate hydrolases"/>
    <property type="match status" value="1"/>
</dbReference>
<dbReference type="GO" id="GO:0005524">
    <property type="term" value="F:ATP binding"/>
    <property type="evidence" value="ECO:0007669"/>
    <property type="project" value="InterPro"/>
</dbReference>